<dbReference type="InterPro" id="IPR036396">
    <property type="entry name" value="Cyt_P450_sf"/>
</dbReference>
<keyword evidence="4" id="KW-0560">Oxidoreductase</keyword>
<keyword evidence="3" id="KW-0479">Metal-binding</keyword>
<dbReference type="GO" id="GO:0020037">
    <property type="term" value="F:heme binding"/>
    <property type="evidence" value="ECO:0007669"/>
    <property type="project" value="InterPro"/>
</dbReference>
<evidence type="ECO:0000256" key="2">
    <source>
        <dbReference type="ARBA" id="ARBA00022617"/>
    </source>
</evidence>
<dbReference type="Proteomes" id="UP000728032">
    <property type="component" value="Unassembled WGS sequence"/>
</dbReference>
<evidence type="ECO:0008006" key="9">
    <source>
        <dbReference type="Google" id="ProtNLM"/>
    </source>
</evidence>
<organism evidence="7">
    <name type="scientific">Oppiella nova</name>
    <dbReference type="NCBI Taxonomy" id="334625"/>
    <lineage>
        <taxon>Eukaryota</taxon>
        <taxon>Metazoa</taxon>
        <taxon>Ecdysozoa</taxon>
        <taxon>Arthropoda</taxon>
        <taxon>Chelicerata</taxon>
        <taxon>Arachnida</taxon>
        <taxon>Acari</taxon>
        <taxon>Acariformes</taxon>
        <taxon>Sarcoptiformes</taxon>
        <taxon>Oribatida</taxon>
        <taxon>Brachypylina</taxon>
        <taxon>Oppioidea</taxon>
        <taxon>Oppiidae</taxon>
        <taxon>Oppiella</taxon>
    </lineage>
</organism>
<dbReference type="PANTHER" id="PTHR24302:SF15">
    <property type="entry name" value="FATTY-ACID PEROXYGENASE"/>
    <property type="match status" value="1"/>
</dbReference>
<protein>
    <recommendedName>
        <fullName evidence="9">Cytochrome P450</fullName>
    </recommendedName>
</protein>
<dbReference type="InterPro" id="IPR050705">
    <property type="entry name" value="Cytochrome_P450_3A"/>
</dbReference>
<evidence type="ECO:0000256" key="4">
    <source>
        <dbReference type="ARBA" id="ARBA00023002"/>
    </source>
</evidence>
<dbReference type="AlphaFoldDB" id="A0A7R9QUE6"/>
<evidence type="ECO:0000313" key="8">
    <source>
        <dbReference type="Proteomes" id="UP000728032"/>
    </source>
</evidence>
<dbReference type="EMBL" id="CAJPVJ010012650">
    <property type="protein sequence ID" value="CAG2174435.1"/>
    <property type="molecule type" value="Genomic_DNA"/>
</dbReference>
<accession>A0A7R9QUE6</accession>
<dbReference type="OrthoDB" id="6435524at2759"/>
<evidence type="ECO:0000256" key="5">
    <source>
        <dbReference type="ARBA" id="ARBA00023004"/>
    </source>
</evidence>
<dbReference type="Pfam" id="PF00067">
    <property type="entry name" value="p450"/>
    <property type="match status" value="1"/>
</dbReference>
<dbReference type="InterPro" id="IPR001128">
    <property type="entry name" value="Cyt_P450"/>
</dbReference>
<gene>
    <name evidence="7" type="ORF">ONB1V03_LOCUS13879</name>
</gene>
<dbReference type="EMBL" id="OC927475">
    <property type="protein sequence ID" value="CAD7657249.1"/>
    <property type="molecule type" value="Genomic_DNA"/>
</dbReference>
<dbReference type="GO" id="GO:0008395">
    <property type="term" value="F:steroid hydroxylase activity"/>
    <property type="evidence" value="ECO:0007669"/>
    <property type="project" value="TreeGrafter"/>
</dbReference>
<sequence length="113" mass="12955">MYFTAKVQSFYSASTDITNDLDTKDIPIAFWDLGVLGVFEGNRPILRVGDPELIKLILVRDFHVFRDRSHGATINHPLLELSIGLALGDQWQRIRHIVTPTFTARKMKLMYPL</sequence>
<feature type="non-terminal residue" evidence="7">
    <location>
        <position position="113"/>
    </location>
</feature>
<keyword evidence="2" id="KW-0349">Heme</keyword>
<comment type="similarity">
    <text evidence="1">Belongs to the cytochrome P450 family.</text>
</comment>
<dbReference type="SUPFAM" id="SSF48264">
    <property type="entry name" value="Cytochrome P450"/>
    <property type="match status" value="1"/>
</dbReference>
<dbReference type="PANTHER" id="PTHR24302">
    <property type="entry name" value="CYTOCHROME P450 FAMILY 3"/>
    <property type="match status" value="1"/>
</dbReference>
<keyword evidence="8" id="KW-1185">Reference proteome</keyword>
<proteinExistence type="inferred from homology"/>
<dbReference type="GO" id="GO:0005506">
    <property type="term" value="F:iron ion binding"/>
    <property type="evidence" value="ECO:0007669"/>
    <property type="project" value="InterPro"/>
</dbReference>
<evidence type="ECO:0000256" key="3">
    <source>
        <dbReference type="ARBA" id="ARBA00022723"/>
    </source>
</evidence>
<name>A0A7R9QUE6_9ACAR</name>
<keyword evidence="6" id="KW-0503">Monooxygenase</keyword>
<keyword evidence="5" id="KW-0408">Iron</keyword>
<evidence type="ECO:0000256" key="1">
    <source>
        <dbReference type="ARBA" id="ARBA00010617"/>
    </source>
</evidence>
<evidence type="ECO:0000313" key="7">
    <source>
        <dbReference type="EMBL" id="CAD7657249.1"/>
    </source>
</evidence>
<dbReference type="GO" id="GO:0016705">
    <property type="term" value="F:oxidoreductase activity, acting on paired donors, with incorporation or reduction of molecular oxygen"/>
    <property type="evidence" value="ECO:0007669"/>
    <property type="project" value="InterPro"/>
</dbReference>
<dbReference type="Gene3D" id="1.10.630.10">
    <property type="entry name" value="Cytochrome P450"/>
    <property type="match status" value="1"/>
</dbReference>
<evidence type="ECO:0000256" key="6">
    <source>
        <dbReference type="ARBA" id="ARBA00023033"/>
    </source>
</evidence>
<reference evidence="7" key="1">
    <citation type="submission" date="2020-11" db="EMBL/GenBank/DDBJ databases">
        <authorList>
            <person name="Tran Van P."/>
        </authorList>
    </citation>
    <scope>NUCLEOTIDE SEQUENCE</scope>
</reference>